<gene>
    <name evidence="2" type="ORF">J4G78_05350</name>
</gene>
<keyword evidence="1" id="KW-1133">Transmembrane helix</keyword>
<dbReference type="Proteomes" id="UP000663923">
    <property type="component" value="Chromosome"/>
</dbReference>
<reference evidence="2 3" key="1">
    <citation type="submission" date="2021-03" db="EMBL/GenBank/DDBJ databases">
        <title>Complete genome of Parasphingorhabdus_sp.JHSY0214.</title>
        <authorList>
            <person name="Yoo J.H."/>
            <person name="Bae J.W."/>
        </authorList>
    </citation>
    <scope>NUCLEOTIDE SEQUENCE [LARGE SCALE GENOMIC DNA]</scope>
    <source>
        <strain evidence="2 3">JHSY0214</strain>
    </source>
</reference>
<proteinExistence type="predicted"/>
<name>A0ABX7T799_9SPHN</name>
<organism evidence="2 3">
    <name type="scientific">Parasphingorhabdus cellanae</name>
    <dbReference type="NCBI Taxonomy" id="2806553"/>
    <lineage>
        <taxon>Bacteria</taxon>
        <taxon>Pseudomonadati</taxon>
        <taxon>Pseudomonadota</taxon>
        <taxon>Alphaproteobacteria</taxon>
        <taxon>Sphingomonadales</taxon>
        <taxon>Sphingomonadaceae</taxon>
        <taxon>Parasphingorhabdus</taxon>
    </lineage>
</organism>
<dbReference type="Pfam" id="PF05751">
    <property type="entry name" value="FixH"/>
    <property type="match status" value="1"/>
</dbReference>
<evidence type="ECO:0000256" key="1">
    <source>
        <dbReference type="SAM" id="Phobius"/>
    </source>
</evidence>
<keyword evidence="1" id="KW-0472">Membrane</keyword>
<protein>
    <submittedName>
        <fullName evidence="2">FixH family protein</fullName>
    </submittedName>
</protein>
<dbReference type="EMBL" id="CP071794">
    <property type="protein sequence ID" value="QTD56996.1"/>
    <property type="molecule type" value="Genomic_DNA"/>
</dbReference>
<dbReference type="RefSeq" id="WP_207989146.1">
    <property type="nucleotide sequence ID" value="NZ_CP071794.1"/>
</dbReference>
<sequence length="158" mass="17494">MKQETVEPKKFTGFHATVMIVAFFTVVVSVNMVMARFAVSTFGGTVVDNSYVASQKYNEWLEESRKQQAHGWTASRVTRIQDKVAMTVLRADDSALEDAEITAVAEHPVGRADPIILHFVQQGAGSYISRDSLPEGRWKLRIAITHGGNKMALAQEVL</sequence>
<evidence type="ECO:0000313" key="3">
    <source>
        <dbReference type="Proteomes" id="UP000663923"/>
    </source>
</evidence>
<dbReference type="PIRSF" id="PIRSF011386">
    <property type="entry name" value="FixH"/>
    <property type="match status" value="1"/>
</dbReference>
<dbReference type="InterPro" id="IPR008620">
    <property type="entry name" value="FixH"/>
</dbReference>
<evidence type="ECO:0000313" key="2">
    <source>
        <dbReference type="EMBL" id="QTD56996.1"/>
    </source>
</evidence>
<feature type="transmembrane region" description="Helical" evidence="1">
    <location>
        <begin position="12"/>
        <end position="33"/>
    </location>
</feature>
<dbReference type="InterPro" id="IPR018037">
    <property type="entry name" value="FixH_proteobacterial"/>
</dbReference>
<accession>A0ABX7T799</accession>
<keyword evidence="3" id="KW-1185">Reference proteome</keyword>
<keyword evidence="1" id="KW-0812">Transmembrane</keyword>